<evidence type="ECO:0000313" key="2">
    <source>
        <dbReference type="Proteomes" id="UP000655225"/>
    </source>
</evidence>
<dbReference type="EMBL" id="JABCRI010000021">
    <property type="protein sequence ID" value="KAF8380757.1"/>
    <property type="molecule type" value="Genomic_DNA"/>
</dbReference>
<proteinExistence type="predicted"/>
<keyword evidence="2" id="KW-1185">Reference proteome</keyword>
<comment type="caution">
    <text evidence="1">The sequence shown here is derived from an EMBL/GenBank/DDBJ whole genome shotgun (WGS) entry which is preliminary data.</text>
</comment>
<reference evidence="1 2" key="1">
    <citation type="submission" date="2020-04" db="EMBL/GenBank/DDBJ databases">
        <title>Plant Genome Project.</title>
        <authorList>
            <person name="Zhang R.-G."/>
        </authorList>
    </citation>
    <scope>NUCLEOTIDE SEQUENCE [LARGE SCALE GENOMIC DNA]</scope>
    <source>
        <strain evidence="1">YNK0</strain>
        <tissue evidence="1">Leaf</tissue>
    </source>
</reference>
<name>A0A835D1X6_TETSI</name>
<accession>A0A835D1X6</accession>
<evidence type="ECO:0000313" key="1">
    <source>
        <dbReference type="EMBL" id="KAF8380757.1"/>
    </source>
</evidence>
<organism evidence="1 2">
    <name type="scientific">Tetracentron sinense</name>
    <name type="common">Spur-leaf</name>
    <dbReference type="NCBI Taxonomy" id="13715"/>
    <lineage>
        <taxon>Eukaryota</taxon>
        <taxon>Viridiplantae</taxon>
        <taxon>Streptophyta</taxon>
        <taxon>Embryophyta</taxon>
        <taxon>Tracheophyta</taxon>
        <taxon>Spermatophyta</taxon>
        <taxon>Magnoliopsida</taxon>
        <taxon>Trochodendrales</taxon>
        <taxon>Trochodendraceae</taxon>
        <taxon>Tetracentron</taxon>
    </lineage>
</organism>
<sequence>MEKDSGGTLSKLFESLGGERLGKPQGWVLNSHVTTQEKIEWLLKEESIVSLHGIRVYFVGNLKLLNKPVRLAVEKVMASNDSLPITPRLCSSSAWPILPQMRSSMLFKNLTKRKFEI</sequence>
<protein>
    <submittedName>
        <fullName evidence="1">Uncharacterized protein</fullName>
    </submittedName>
</protein>
<dbReference type="AlphaFoldDB" id="A0A835D1X6"/>
<gene>
    <name evidence="1" type="ORF">HHK36_028247</name>
</gene>
<dbReference type="Proteomes" id="UP000655225">
    <property type="component" value="Unassembled WGS sequence"/>
</dbReference>